<sequence length="438" mass="52279">MLDEYKRNGELFLFSIKQEDKNKNKNIDDLIKENFRKPVLELVGHTAIGDHSSEKDILMAVGQQYKGGYFEVSSKSHEILRASFFKTRKGVCSFCGKTTDVFSNRAYIFPFERKIDSISPEDKRLQFCKECGFTLYCGMASLYAKCYKENIKFFFDSYNQKNLWTINNLFKNSELRDPNHYNKIKNFKFFTYHPYETLFVIIFEFVNKLKEKNLINELKNIDDVKLLLILGSGQIYETHIISKLNKFIELFSKIIDNSKERYSKIENKERLNLDGDHLVFNGFFDKLIVGQSNEEKSRLRNLFVKNLLEEKIDFIVLNEIIMERVKNKEKYPLPFYYRDFLNLYMRIFKMETEQQMFERINGLGWTIGKKIEDTNLDSFVWKIFRARGLEEFYNVLVELQARLMMNMDLRPINEYEKEWRKAKAILLNGILNARYIKK</sequence>
<name>A0A098E8A4_9ZZZZ</name>
<reference evidence="1" key="1">
    <citation type="submission" date="2014-09" db="EMBL/GenBank/DDBJ databases">
        <authorList>
            <person name="Probst J Alexander"/>
        </authorList>
    </citation>
    <scope>NUCLEOTIDE SEQUENCE</scope>
</reference>
<accession>A0A098E8A4</accession>
<organism evidence="1">
    <name type="scientific">groundwater metagenome</name>
    <dbReference type="NCBI Taxonomy" id="717931"/>
    <lineage>
        <taxon>unclassified sequences</taxon>
        <taxon>metagenomes</taxon>
        <taxon>ecological metagenomes</taxon>
    </lineage>
</organism>
<gene>
    <name evidence="1" type="ORF">MSIBF_A2070004</name>
</gene>
<evidence type="ECO:0000313" key="1">
    <source>
        <dbReference type="EMBL" id="CEG12247.1"/>
    </source>
</evidence>
<protein>
    <submittedName>
        <fullName evidence="1">Uncharacterized protein</fullName>
    </submittedName>
</protein>
<dbReference type="EMBL" id="CCXY01000121">
    <property type="protein sequence ID" value="CEG12247.1"/>
    <property type="molecule type" value="Genomic_DNA"/>
</dbReference>
<dbReference type="AlphaFoldDB" id="A0A098E8A4"/>
<proteinExistence type="predicted"/>